<evidence type="ECO:0000256" key="1">
    <source>
        <dbReference type="ARBA" id="ARBA00002434"/>
    </source>
</evidence>
<proteinExistence type="predicted"/>
<dbReference type="Gene3D" id="3.40.930.10">
    <property type="entry name" value="Mannitol-specific EII, Chain A"/>
    <property type="match status" value="1"/>
</dbReference>
<evidence type="ECO:0000256" key="7">
    <source>
        <dbReference type="ARBA" id="ARBA00022683"/>
    </source>
</evidence>
<dbReference type="GO" id="GO:0005886">
    <property type="term" value="C:plasma membrane"/>
    <property type="evidence" value="ECO:0007669"/>
    <property type="project" value="TreeGrafter"/>
</dbReference>
<reference evidence="13" key="1">
    <citation type="journal article" date="2013" name="Int. J. Syst. Evol. Microbiol.">
        <title>Polycladomyces abyssicola gen. nov., sp. nov., a thermophilic filamentous bacterium isolated from hemipelagic sediment.</title>
        <authorList>
            <person name="Tsubouchi T."/>
            <person name="Shimane Y."/>
            <person name="Mori K."/>
            <person name="Usui K."/>
            <person name="Hiraki T."/>
            <person name="Tame A."/>
            <person name="Uematsu K."/>
            <person name="Maruyama T."/>
            <person name="Hatada Y."/>
        </authorList>
    </citation>
    <scope>NUCLEOTIDE SEQUENCE</scope>
    <source>
        <strain evidence="13">JIR-001</strain>
    </source>
</reference>
<keyword evidence="6" id="KW-0808">Transferase</keyword>
<dbReference type="PANTHER" id="PTHR30181:SF2">
    <property type="entry name" value="PTS SYSTEM MANNITOL-SPECIFIC EIICBA COMPONENT"/>
    <property type="match status" value="1"/>
</dbReference>
<keyword evidence="3" id="KW-0813">Transport</keyword>
<sequence>MIFGRKQTMTKPVLSEDTIILNARVDDKESAIRLAGQLLVDNGFVEEAYIEKMLEREALTSTYIGNHVAIPHGTEDAKKAVKASGISIVQIPEGVDFGGNNVAKLVIGIAGKDNEHLDILSKIAIVCSEPENVEKIVNSKTKEELLSFFAEVN</sequence>
<dbReference type="GO" id="GO:0009401">
    <property type="term" value="P:phosphoenolpyruvate-dependent sugar phosphotransferase system"/>
    <property type="evidence" value="ECO:0007669"/>
    <property type="project" value="UniProtKB-KW"/>
</dbReference>
<dbReference type="CDD" id="cd00211">
    <property type="entry name" value="PTS_IIA_fru"/>
    <property type="match status" value="1"/>
</dbReference>
<evidence type="ECO:0000256" key="9">
    <source>
        <dbReference type="ARBA" id="ARBA00029908"/>
    </source>
</evidence>
<dbReference type="PROSITE" id="PS00372">
    <property type="entry name" value="PTS_EIIA_TYPE_2_HIS"/>
    <property type="match status" value="1"/>
</dbReference>
<feature type="domain" description="PTS EIIA type-2" evidence="12">
    <location>
        <begin position="12"/>
        <end position="152"/>
    </location>
</feature>
<dbReference type="KEGG" id="pabs:JIR001_17290"/>
<keyword evidence="14" id="KW-1185">Reference proteome</keyword>
<dbReference type="Proteomes" id="UP000677436">
    <property type="component" value="Chromosome"/>
</dbReference>
<accession>A0A8D5ZP19</accession>
<name>A0A8D5ZP19_9BACL</name>
<dbReference type="InterPro" id="IPR016152">
    <property type="entry name" value="PTrfase/Anion_transptr"/>
</dbReference>
<dbReference type="AlphaFoldDB" id="A0A8D5ZP19"/>
<evidence type="ECO:0000313" key="13">
    <source>
        <dbReference type="EMBL" id="BCU81946.1"/>
    </source>
</evidence>
<dbReference type="InterPro" id="IPR050893">
    <property type="entry name" value="Sugar_PTS"/>
</dbReference>
<evidence type="ECO:0000256" key="8">
    <source>
        <dbReference type="ARBA" id="ARBA00022777"/>
    </source>
</evidence>
<keyword evidence="8" id="KW-0418">Kinase</keyword>
<evidence type="ECO:0000256" key="3">
    <source>
        <dbReference type="ARBA" id="ARBA00022448"/>
    </source>
</evidence>
<comment type="function">
    <text evidence="1">The phosphoenolpyruvate-dependent sugar phosphotransferase system (sugar PTS), a major carbohydrate active transport system, catalyzes the phosphorylation of incoming sugar substrates concomitantly with their translocation across the cell membrane. The enzyme II CmtAB PTS system is involved in D-mannitol transport.</text>
</comment>
<keyword evidence="7" id="KW-0598">Phosphotransferase system</keyword>
<dbReference type="SUPFAM" id="SSF55804">
    <property type="entry name" value="Phoshotransferase/anion transport protein"/>
    <property type="match status" value="1"/>
</dbReference>
<organism evidence="13 14">
    <name type="scientific">Polycladomyces abyssicola</name>
    <dbReference type="NCBI Taxonomy" id="1125966"/>
    <lineage>
        <taxon>Bacteria</taxon>
        <taxon>Bacillati</taxon>
        <taxon>Bacillota</taxon>
        <taxon>Bacilli</taxon>
        <taxon>Bacillales</taxon>
        <taxon>Thermoactinomycetaceae</taxon>
        <taxon>Polycladomyces</taxon>
    </lineage>
</organism>
<dbReference type="EMBL" id="AP024601">
    <property type="protein sequence ID" value="BCU81946.1"/>
    <property type="molecule type" value="Genomic_DNA"/>
</dbReference>
<dbReference type="GO" id="GO:0016301">
    <property type="term" value="F:kinase activity"/>
    <property type="evidence" value="ECO:0007669"/>
    <property type="project" value="UniProtKB-KW"/>
</dbReference>
<dbReference type="PANTHER" id="PTHR30181">
    <property type="entry name" value="MANNITOL PERMEASE IIC COMPONENT"/>
    <property type="match status" value="1"/>
</dbReference>
<keyword evidence="4" id="KW-0597">Phosphoprotein</keyword>
<protein>
    <recommendedName>
        <fullName evidence="2">Mannitol-specific phosphotransferase enzyme IIA component</fullName>
    </recommendedName>
    <alternativeName>
        <fullName evidence="10">EIIA</fullName>
    </alternativeName>
    <alternativeName>
        <fullName evidence="11">EIII</fullName>
    </alternativeName>
    <alternativeName>
        <fullName evidence="9">PTS system mannitol-specific EIIA component</fullName>
    </alternativeName>
</protein>
<evidence type="ECO:0000313" key="14">
    <source>
        <dbReference type="Proteomes" id="UP000677436"/>
    </source>
</evidence>
<evidence type="ECO:0000256" key="11">
    <source>
        <dbReference type="ARBA" id="ARBA00030962"/>
    </source>
</evidence>
<evidence type="ECO:0000256" key="5">
    <source>
        <dbReference type="ARBA" id="ARBA00022597"/>
    </source>
</evidence>
<evidence type="ECO:0000256" key="4">
    <source>
        <dbReference type="ARBA" id="ARBA00022553"/>
    </source>
</evidence>
<evidence type="ECO:0000256" key="2">
    <source>
        <dbReference type="ARBA" id="ARBA00014783"/>
    </source>
</evidence>
<keyword evidence="5" id="KW-0762">Sugar transport</keyword>
<dbReference type="GO" id="GO:0090563">
    <property type="term" value="F:protein-phosphocysteine-sugar phosphotransferase activity"/>
    <property type="evidence" value="ECO:0007669"/>
    <property type="project" value="TreeGrafter"/>
</dbReference>
<dbReference type="Pfam" id="PF00359">
    <property type="entry name" value="PTS_EIIA_2"/>
    <property type="match status" value="1"/>
</dbReference>
<evidence type="ECO:0000256" key="10">
    <source>
        <dbReference type="ARBA" id="ARBA00030956"/>
    </source>
</evidence>
<dbReference type="InterPro" id="IPR002178">
    <property type="entry name" value="PTS_EIIA_type-2_dom"/>
</dbReference>
<evidence type="ECO:0000259" key="12">
    <source>
        <dbReference type="PROSITE" id="PS51094"/>
    </source>
</evidence>
<dbReference type="PROSITE" id="PS51094">
    <property type="entry name" value="PTS_EIIA_TYPE_2"/>
    <property type="match status" value="1"/>
</dbReference>
<reference evidence="13" key="2">
    <citation type="journal article" date="2021" name="Microbiol. Resour. Announc.">
        <title>Complete Genome Sequence of Polycladomyces abyssicola JIR-001T, Isolated from Hemipelagic Sediment in Deep Seawater.</title>
        <authorList>
            <person name="Tsubouchi T."/>
            <person name="Kaneko Y."/>
        </authorList>
    </citation>
    <scope>NUCLEOTIDE SEQUENCE</scope>
    <source>
        <strain evidence="13">JIR-001</strain>
    </source>
</reference>
<evidence type="ECO:0000256" key="6">
    <source>
        <dbReference type="ARBA" id="ARBA00022679"/>
    </source>
</evidence>
<gene>
    <name evidence="13" type="primary">mtlF</name>
    <name evidence="13" type="ORF">JIR001_17290</name>
</gene>